<gene>
    <name evidence="2" type="ORF">PVAP13_2KG374700</name>
</gene>
<dbReference type="EMBL" id="CM029039">
    <property type="protein sequence ID" value="KAG2644594.1"/>
    <property type="molecule type" value="Genomic_DNA"/>
</dbReference>
<feature type="compositionally biased region" description="Low complexity" evidence="1">
    <location>
        <begin position="8"/>
        <end position="28"/>
    </location>
</feature>
<evidence type="ECO:0000313" key="3">
    <source>
        <dbReference type="Proteomes" id="UP000823388"/>
    </source>
</evidence>
<reference evidence="2" key="1">
    <citation type="submission" date="2020-05" db="EMBL/GenBank/DDBJ databases">
        <title>WGS assembly of Panicum virgatum.</title>
        <authorList>
            <person name="Lovell J.T."/>
            <person name="Jenkins J."/>
            <person name="Shu S."/>
            <person name="Juenger T.E."/>
            <person name="Schmutz J."/>
        </authorList>
    </citation>
    <scope>NUCLEOTIDE SEQUENCE</scope>
    <source>
        <strain evidence="2">AP13</strain>
    </source>
</reference>
<dbReference type="AlphaFoldDB" id="A0A8T0WH61"/>
<dbReference type="Proteomes" id="UP000823388">
    <property type="component" value="Chromosome 2K"/>
</dbReference>
<sequence length="155" mass="17216">MSRRRWEPATAAARGGAPPAAGSRACPPREIPQHPRPANARFRTHVLRRELNLGEEVELRRGSHARPFASSGKWAPLCRGRRAEWEPRRAGQLRRQPAPCWAPPPPMPPCAHAPLCRCRSPGPLRPGWGATGRCGREEKEKIKLTCGSHLIVDIK</sequence>
<name>A0A8T0WH61_PANVG</name>
<organism evidence="2 3">
    <name type="scientific">Panicum virgatum</name>
    <name type="common">Blackwell switchgrass</name>
    <dbReference type="NCBI Taxonomy" id="38727"/>
    <lineage>
        <taxon>Eukaryota</taxon>
        <taxon>Viridiplantae</taxon>
        <taxon>Streptophyta</taxon>
        <taxon>Embryophyta</taxon>
        <taxon>Tracheophyta</taxon>
        <taxon>Spermatophyta</taxon>
        <taxon>Magnoliopsida</taxon>
        <taxon>Liliopsida</taxon>
        <taxon>Poales</taxon>
        <taxon>Poaceae</taxon>
        <taxon>PACMAD clade</taxon>
        <taxon>Panicoideae</taxon>
        <taxon>Panicodae</taxon>
        <taxon>Paniceae</taxon>
        <taxon>Panicinae</taxon>
        <taxon>Panicum</taxon>
        <taxon>Panicum sect. Hiantes</taxon>
    </lineage>
</organism>
<feature type="region of interest" description="Disordered" evidence="1">
    <location>
        <begin position="1"/>
        <end position="40"/>
    </location>
</feature>
<evidence type="ECO:0000256" key="1">
    <source>
        <dbReference type="SAM" id="MobiDB-lite"/>
    </source>
</evidence>
<keyword evidence="3" id="KW-1185">Reference proteome</keyword>
<accession>A0A8T0WH61</accession>
<proteinExistence type="predicted"/>
<protein>
    <submittedName>
        <fullName evidence="2">Uncharacterized protein</fullName>
    </submittedName>
</protein>
<evidence type="ECO:0000313" key="2">
    <source>
        <dbReference type="EMBL" id="KAG2644594.1"/>
    </source>
</evidence>
<comment type="caution">
    <text evidence="2">The sequence shown here is derived from an EMBL/GenBank/DDBJ whole genome shotgun (WGS) entry which is preliminary data.</text>
</comment>